<keyword evidence="6" id="KW-1185">Reference proteome</keyword>
<comment type="caution">
    <text evidence="5">The sequence shown here is derived from an EMBL/GenBank/DDBJ whole genome shotgun (WGS) entry which is preliminary data.</text>
</comment>
<protein>
    <recommendedName>
        <fullName evidence="2">histidine kinase</fullName>
        <ecNumber evidence="2">2.7.13.3</ecNumber>
    </recommendedName>
</protein>
<dbReference type="SUPFAM" id="SSF55874">
    <property type="entry name" value="ATPase domain of HSP90 chaperone/DNA topoisomerase II/histidine kinase"/>
    <property type="match status" value="1"/>
</dbReference>
<dbReference type="Proteomes" id="UP000589896">
    <property type="component" value="Unassembled WGS sequence"/>
</dbReference>
<comment type="catalytic activity">
    <reaction evidence="1">
        <text>ATP + protein L-histidine = ADP + protein N-phospho-L-histidine.</text>
        <dbReference type="EC" id="2.7.13.3"/>
    </reaction>
</comment>
<feature type="coiled-coil region" evidence="3">
    <location>
        <begin position="74"/>
        <end position="101"/>
    </location>
</feature>
<evidence type="ECO:0000313" key="5">
    <source>
        <dbReference type="EMBL" id="NYZ61951.1"/>
    </source>
</evidence>
<dbReference type="InterPro" id="IPR036890">
    <property type="entry name" value="HATPase_C_sf"/>
</dbReference>
<dbReference type="EC" id="2.7.13.3" evidence="2"/>
<keyword evidence="3" id="KW-0175">Coiled coil</keyword>
<evidence type="ECO:0000256" key="2">
    <source>
        <dbReference type="ARBA" id="ARBA00012438"/>
    </source>
</evidence>
<dbReference type="InterPro" id="IPR005467">
    <property type="entry name" value="His_kinase_dom"/>
</dbReference>
<evidence type="ECO:0000259" key="4">
    <source>
        <dbReference type="PROSITE" id="PS50109"/>
    </source>
</evidence>
<dbReference type="PANTHER" id="PTHR43065:SF50">
    <property type="entry name" value="HISTIDINE KINASE"/>
    <property type="match status" value="1"/>
</dbReference>
<dbReference type="InterPro" id="IPR004358">
    <property type="entry name" value="Sig_transdc_His_kin-like_C"/>
</dbReference>
<keyword evidence="5" id="KW-0067">ATP-binding</keyword>
<dbReference type="Pfam" id="PF02518">
    <property type="entry name" value="HATPase_c"/>
    <property type="match status" value="1"/>
</dbReference>
<dbReference type="Gene3D" id="3.30.565.10">
    <property type="entry name" value="Histidine kinase-like ATPase, C-terminal domain"/>
    <property type="match status" value="1"/>
</dbReference>
<dbReference type="PANTHER" id="PTHR43065">
    <property type="entry name" value="SENSOR HISTIDINE KINASE"/>
    <property type="match status" value="1"/>
</dbReference>
<evidence type="ECO:0000313" key="6">
    <source>
        <dbReference type="Proteomes" id="UP000589896"/>
    </source>
</evidence>
<reference evidence="5 6" key="1">
    <citation type="submission" date="2020-07" db="EMBL/GenBank/DDBJ databases">
        <title>isolation of Luteimonas sp. SJ-16.</title>
        <authorList>
            <person name="Huang X.-X."/>
            <person name="Xu L."/>
            <person name="Sun J.-Q."/>
        </authorList>
    </citation>
    <scope>NUCLEOTIDE SEQUENCE [LARGE SCALE GENOMIC DNA]</scope>
    <source>
        <strain evidence="5 6">SJ-16</strain>
    </source>
</reference>
<dbReference type="PRINTS" id="PR00344">
    <property type="entry name" value="BCTRLSENSOR"/>
</dbReference>
<dbReference type="RefSeq" id="WP_180544088.1">
    <property type="nucleotide sequence ID" value="NZ_JACCJZ010000010.1"/>
</dbReference>
<proteinExistence type="predicted"/>
<dbReference type="SMART" id="SM00387">
    <property type="entry name" value="HATPase_c"/>
    <property type="match status" value="1"/>
</dbReference>
<dbReference type="AlphaFoldDB" id="A0A7Z0QQ77"/>
<dbReference type="Gene3D" id="1.10.287.130">
    <property type="match status" value="1"/>
</dbReference>
<keyword evidence="5" id="KW-0547">Nucleotide-binding</keyword>
<dbReference type="EMBL" id="JACCJZ010000010">
    <property type="protein sequence ID" value="NYZ61951.1"/>
    <property type="molecule type" value="Genomic_DNA"/>
</dbReference>
<dbReference type="InterPro" id="IPR003594">
    <property type="entry name" value="HATPase_dom"/>
</dbReference>
<evidence type="ECO:0000256" key="3">
    <source>
        <dbReference type="SAM" id="Coils"/>
    </source>
</evidence>
<dbReference type="GO" id="GO:0004673">
    <property type="term" value="F:protein histidine kinase activity"/>
    <property type="evidence" value="ECO:0007669"/>
    <property type="project" value="UniProtKB-EC"/>
</dbReference>
<organism evidence="5 6">
    <name type="scientific">Luteimonas deserti</name>
    <dbReference type="NCBI Taxonomy" id="2752306"/>
    <lineage>
        <taxon>Bacteria</taxon>
        <taxon>Pseudomonadati</taxon>
        <taxon>Pseudomonadota</taxon>
        <taxon>Gammaproteobacteria</taxon>
        <taxon>Lysobacterales</taxon>
        <taxon>Lysobacteraceae</taxon>
        <taxon>Luteimonas</taxon>
    </lineage>
</organism>
<name>A0A7Z0QQ77_9GAMM</name>
<sequence>MATEATIVPHGFVAAIEPKKPAAGVEARIAELERRLAARDKTIAVLKRCVQARDEAETSPLAVLEQNIALGRVVAMKTRELTEERRELQDALTELGKAQAVLLQAHKMESIGQLAAGVAHEINTPTQYVRDNVAFVAKASAVVERMLTKACEVVAAARAGGAAADRIAEFEALARLSKLEFLRQQVPEALEQSIEGLDRISRIVGAMKEFSHPSAGRKEPVDLRALINTTVTVARNEWKYVADLETAFDEGVPAVSCLRDEIGQVVLNLVVNAAHAVADTLEPGGKEKGRITVTLRSTVPGHVDIRVEDDGPGIPEHIRGRVFDPFFTTKEVGKGTGQGLSMAYSTVVDRHKGSIFFETERGKGTVFIVRLPVEAGE</sequence>
<accession>A0A7Z0QQ77</accession>
<gene>
    <name evidence="5" type="ORF">H0E82_04100</name>
</gene>
<feature type="domain" description="Histidine kinase" evidence="4">
    <location>
        <begin position="117"/>
        <end position="375"/>
    </location>
</feature>
<evidence type="ECO:0000256" key="1">
    <source>
        <dbReference type="ARBA" id="ARBA00000085"/>
    </source>
</evidence>
<dbReference type="PROSITE" id="PS50109">
    <property type="entry name" value="HIS_KIN"/>
    <property type="match status" value="1"/>
</dbReference>
<dbReference type="GO" id="GO:0005524">
    <property type="term" value="F:ATP binding"/>
    <property type="evidence" value="ECO:0007669"/>
    <property type="project" value="UniProtKB-KW"/>
</dbReference>